<dbReference type="AlphaFoldDB" id="A0AA86W5U4"/>
<evidence type="ECO:0000313" key="2">
    <source>
        <dbReference type="Proteomes" id="UP001189624"/>
    </source>
</evidence>
<name>A0AA86W5U4_9FABA</name>
<dbReference type="EMBL" id="OY731408">
    <property type="protein sequence ID" value="CAJ1979178.1"/>
    <property type="molecule type" value="Genomic_DNA"/>
</dbReference>
<proteinExistence type="predicted"/>
<reference evidence="1" key="1">
    <citation type="submission" date="2023-10" db="EMBL/GenBank/DDBJ databases">
        <authorList>
            <person name="Domelevo Entfellner J.-B."/>
        </authorList>
    </citation>
    <scope>NUCLEOTIDE SEQUENCE</scope>
</reference>
<accession>A0AA86W5U4</accession>
<keyword evidence="2" id="KW-1185">Reference proteome</keyword>
<sequence length="92" mass="10316">MLTSLLVALHCSFTQNLKSISEVWLEEFTEDSGMDELVERENKVWFGLVGSLSYENDPKQGSSNILNIGFVFTGVVEPLIVYDGLFLCPEKP</sequence>
<gene>
    <name evidence="1" type="ORF">AYBTSS11_LOCUS31390</name>
</gene>
<dbReference type="Proteomes" id="UP001189624">
    <property type="component" value="Chromosome 11"/>
</dbReference>
<evidence type="ECO:0000313" key="1">
    <source>
        <dbReference type="EMBL" id="CAJ1979178.1"/>
    </source>
</evidence>
<organism evidence="1 2">
    <name type="scientific">Sphenostylis stenocarpa</name>
    <dbReference type="NCBI Taxonomy" id="92480"/>
    <lineage>
        <taxon>Eukaryota</taxon>
        <taxon>Viridiplantae</taxon>
        <taxon>Streptophyta</taxon>
        <taxon>Embryophyta</taxon>
        <taxon>Tracheophyta</taxon>
        <taxon>Spermatophyta</taxon>
        <taxon>Magnoliopsida</taxon>
        <taxon>eudicotyledons</taxon>
        <taxon>Gunneridae</taxon>
        <taxon>Pentapetalae</taxon>
        <taxon>rosids</taxon>
        <taxon>fabids</taxon>
        <taxon>Fabales</taxon>
        <taxon>Fabaceae</taxon>
        <taxon>Papilionoideae</taxon>
        <taxon>50 kb inversion clade</taxon>
        <taxon>NPAAA clade</taxon>
        <taxon>indigoferoid/millettioid clade</taxon>
        <taxon>Phaseoleae</taxon>
        <taxon>Sphenostylis</taxon>
    </lineage>
</organism>
<dbReference type="Gramene" id="rna-AYBTSS11_LOCUS31390">
    <property type="protein sequence ID" value="CAJ1979178.1"/>
    <property type="gene ID" value="gene-AYBTSS11_LOCUS31390"/>
</dbReference>
<protein>
    <submittedName>
        <fullName evidence="1">Uncharacterized protein</fullName>
    </submittedName>
</protein>